<accession>A0A940SUM0</accession>
<name>A0A940SUM0_9ENTE</name>
<evidence type="ECO:0000313" key="2">
    <source>
        <dbReference type="Proteomes" id="UP000674938"/>
    </source>
</evidence>
<dbReference type="Gene3D" id="2.60.120.200">
    <property type="match status" value="1"/>
</dbReference>
<gene>
    <name evidence="1" type="ORF">I6N95_25955</name>
</gene>
<reference evidence="1" key="1">
    <citation type="submission" date="2020-12" db="EMBL/GenBank/DDBJ databases">
        <title>Vagococcus allomyrinae sp. nov. and Enterococcus lavae sp. nov., isolated from the larvae of Allomyrina dichotoma.</title>
        <authorList>
            <person name="Lee S.D."/>
        </authorList>
    </citation>
    <scope>NUCLEOTIDE SEQUENCE</scope>
    <source>
        <strain evidence="1">BWB3-3</strain>
    </source>
</reference>
<dbReference type="SUPFAM" id="SSF49899">
    <property type="entry name" value="Concanavalin A-like lectins/glucanases"/>
    <property type="match status" value="1"/>
</dbReference>
<comment type="caution">
    <text evidence="1">The sequence shown here is derived from an EMBL/GenBank/DDBJ whole genome shotgun (WGS) entry which is preliminary data.</text>
</comment>
<dbReference type="AlphaFoldDB" id="A0A940SUM0"/>
<dbReference type="InterPro" id="IPR013320">
    <property type="entry name" value="ConA-like_dom_sf"/>
</dbReference>
<dbReference type="InterPro" id="IPR009784">
    <property type="entry name" value="DUF1349"/>
</dbReference>
<keyword evidence="2" id="KW-1185">Reference proteome</keyword>
<proteinExistence type="predicted"/>
<dbReference type="RefSeq" id="WP_209532944.1">
    <property type="nucleotide sequence ID" value="NZ_JAEEGA010000028.1"/>
</dbReference>
<dbReference type="EMBL" id="JAEEGA010000028">
    <property type="protein sequence ID" value="MBP1044457.1"/>
    <property type="molecule type" value="Genomic_DNA"/>
</dbReference>
<dbReference type="PANTHER" id="PTHR35332">
    <property type="entry name" value="REGULATION OF ENOLASE PROTEIN 1"/>
    <property type="match status" value="1"/>
</dbReference>
<dbReference type="Proteomes" id="UP000674938">
    <property type="component" value="Unassembled WGS sequence"/>
</dbReference>
<evidence type="ECO:0000313" key="1">
    <source>
        <dbReference type="EMBL" id="MBP1044457.1"/>
    </source>
</evidence>
<dbReference type="PANTHER" id="PTHR35332:SF2">
    <property type="entry name" value="REGULATION OF ENOLASE PROTEIN 1"/>
    <property type="match status" value="1"/>
</dbReference>
<organism evidence="1 2">
    <name type="scientific">Vagococcus allomyrinae</name>
    <dbReference type="NCBI Taxonomy" id="2794353"/>
    <lineage>
        <taxon>Bacteria</taxon>
        <taxon>Bacillati</taxon>
        <taxon>Bacillota</taxon>
        <taxon>Bacilli</taxon>
        <taxon>Lactobacillales</taxon>
        <taxon>Enterococcaceae</taxon>
        <taxon>Vagococcus</taxon>
    </lineage>
</organism>
<dbReference type="Pfam" id="PF07081">
    <property type="entry name" value="DUF1349"/>
    <property type="match status" value="1"/>
</dbReference>
<protein>
    <submittedName>
        <fullName evidence="1">DUF1349 domain-containing protein</fullName>
    </submittedName>
</protein>
<sequence length="191" mass="21342">MNEFNWQNESELEMLTETSLKMRALPQTDFFVNPETSQVTNSAAFYFKEITGDFVLQAKVTPEFQGIYDAGCLFFMKDDTHWGKLCFENTDIGTQSVVSVVTNGTSDDANGVDILGGTIHLQMIRKGDLFGFHYSHNGQDYLMNRYFKLACGPTLKVGLVAQSPLGKGTSILFEEISLRELTAQNVRLGEV</sequence>